<evidence type="ECO:0008006" key="3">
    <source>
        <dbReference type="Google" id="ProtNLM"/>
    </source>
</evidence>
<dbReference type="GeneID" id="65129821"/>
<keyword evidence="2" id="KW-1185">Reference proteome</keyword>
<sequence>MKEKSYNLFGSTWKIQFVDEVVGENDKWLFGETESPSRVITISTKKPDGSKLSKDEIELTVLHEIVHSIFQTGQYMSCDNDEPLVEWTARCLKALKEQHII</sequence>
<protein>
    <recommendedName>
        <fullName evidence="3">SprT-like domain-containing protein</fullName>
    </recommendedName>
</protein>
<name>A0A7M1RXV6_9CAUD</name>
<evidence type="ECO:0000313" key="1">
    <source>
        <dbReference type="EMBL" id="QOR59275.1"/>
    </source>
</evidence>
<reference evidence="1 2" key="1">
    <citation type="submission" date="2020-07" db="EMBL/GenBank/DDBJ databases">
        <title>Taxonomic proposal: Crassvirales, a new order of highly abundant and diverse bacterial viruses.</title>
        <authorList>
            <person name="Shkoporov A.N."/>
            <person name="Stockdale S.R."/>
            <person name="Guerin E."/>
            <person name="Ross R.P."/>
            <person name="Hill C."/>
        </authorList>
    </citation>
    <scope>NUCLEOTIDE SEQUENCE [LARGE SCALE GENOMIC DNA]</scope>
</reference>
<proteinExistence type="predicted"/>
<dbReference type="EMBL" id="MT774388">
    <property type="protein sequence ID" value="QOR59275.1"/>
    <property type="molecule type" value="Genomic_DNA"/>
</dbReference>
<organism evidence="1 2">
    <name type="scientific">uncultured phage cr112_1</name>
    <dbReference type="NCBI Taxonomy" id="2772072"/>
    <lineage>
        <taxon>Viruses</taxon>
        <taxon>Duplodnaviria</taxon>
        <taxon>Heunggongvirae</taxon>
        <taxon>Uroviricota</taxon>
        <taxon>Caudoviricetes</taxon>
        <taxon>Crassvirales</taxon>
        <taxon>Steigviridae</taxon>
        <taxon>Asinivirinae</taxon>
        <taxon>Kehishuvirus</taxon>
        <taxon>Kehishuvirus splanchnicus</taxon>
    </lineage>
</organism>
<evidence type="ECO:0000313" key="2">
    <source>
        <dbReference type="Proteomes" id="UP000593627"/>
    </source>
</evidence>
<dbReference type="KEGG" id="vg:65129821"/>
<dbReference type="Proteomes" id="UP000593627">
    <property type="component" value="Segment"/>
</dbReference>
<accession>A0A7M1RXV6</accession>
<dbReference type="RefSeq" id="YP_010111433.1">
    <property type="nucleotide sequence ID" value="NC_055881.1"/>
</dbReference>